<dbReference type="PIRSF" id="PIRSF031982">
    <property type="entry name" value="UCP031982_abhydr"/>
    <property type="match status" value="1"/>
</dbReference>
<evidence type="ECO:0000313" key="2">
    <source>
        <dbReference type="EMBL" id="QGW80164.1"/>
    </source>
</evidence>
<dbReference type="AlphaFoldDB" id="A0A6I6HCK7"/>
<dbReference type="GO" id="GO:0016787">
    <property type="term" value="F:hydrolase activity"/>
    <property type="evidence" value="ECO:0007669"/>
    <property type="project" value="UniProtKB-KW"/>
</dbReference>
<dbReference type="SUPFAM" id="SSF53474">
    <property type="entry name" value="alpha/beta-Hydrolases"/>
    <property type="match status" value="1"/>
</dbReference>
<feature type="chain" id="PRO_5026262987" evidence="1">
    <location>
        <begin position="23"/>
        <end position="344"/>
    </location>
</feature>
<sequence>MQRVFFLLPAWGLALLAGLAHGAMGLSEIPGAAGDGPVTVFYPSSSEALPVRHGRLTLDVAEQGTPVRGNGRLIVVSHGSGGAPWVHADLVRGLVEAGFVVAMPEHRADNYKDVRNPGPDSWAMRPGEVSRAIDSIARDARLAPLLELDKVGMYGISAGGHTALSLAGGRWSPAAFTRHCEADLEGDFQACVGLITRLTGSWLDHIRKWGALFVIRRRFSDAVPHEHHDPRIAAVVAGVPFSADFDLATLATPRVPLGLITARQDRWLVPRYHSDRVLAACLPRCQLIADLPTGGHGSLLSPLPPGLTGLLGDMLNDPPGFDRATALPEVNRKTIIFFSTHLLL</sequence>
<proteinExistence type="predicted"/>
<evidence type="ECO:0000256" key="1">
    <source>
        <dbReference type="SAM" id="SignalP"/>
    </source>
</evidence>
<keyword evidence="2" id="KW-0378">Hydrolase</keyword>
<gene>
    <name evidence="2" type="ORF">GOQ09_00510</name>
</gene>
<name>A0A6I6HCK7_VARPD</name>
<protein>
    <submittedName>
        <fullName evidence="2">Dienelactone hydrolase</fullName>
    </submittedName>
</protein>
<feature type="signal peptide" evidence="1">
    <location>
        <begin position="1"/>
        <end position="22"/>
    </location>
</feature>
<accession>A0A6I6HCK7</accession>
<dbReference type="OrthoDB" id="192696at2"/>
<dbReference type="InterPro" id="IPR029058">
    <property type="entry name" value="AB_hydrolase_fold"/>
</dbReference>
<evidence type="ECO:0000313" key="3">
    <source>
        <dbReference type="Proteomes" id="UP000425817"/>
    </source>
</evidence>
<dbReference type="RefSeq" id="WP_157611211.1">
    <property type="nucleotide sequence ID" value="NZ_CP046622.1"/>
</dbReference>
<dbReference type="Proteomes" id="UP000425817">
    <property type="component" value="Chromosome"/>
</dbReference>
<dbReference type="EMBL" id="CP046622">
    <property type="protein sequence ID" value="QGW80164.1"/>
    <property type="molecule type" value="Genomic_DNA"/>
</dbReference>
<organism evidence="2 3">
    <name type="scientific">Variovorax paradoxus</name>
    <dbReference type="NCBI Taxonomy" id="34073"/>
    <lineage>
        <taxon>Bacteria</taxon>
        <taxon>Pseudomonadati</taxon>
        <taxon>Pseudomonadota</taxon>
        <taxon>Betaproteobacteria</taxon>
        <taxon>Burkholderiales</taxon>
        <taxon>Comamonadaceae</taxon>
        <taxon>Variovorax</taxon>
    </lineage>
</organism>
<keyword evidence="1" id="KW-0732">Signal</keyword>
<dbReference type="Gene3D" id="3.40.50.1820">
    <property type="entry name" value="alpha/beta hydrolase"/>
    <property type="match status" value="1"/>
</dbReference>
<reference evidence="2 3" key="1">
    <citation type="submission" date="2019-12" db="EMBL/GenBank/DDBJ databases">
        <title>Hybrid Genome Assemblies of two High G+C Isolates from Undergraduate Microbiology Courses.</title>
        <authorList>
            <person name="Ne Ville C.J."/>
            <person name="Enright D."/>
            <person name="Hernandez I."/>
            <person name="Dodsworth J."/>
            <person name="Orwin P.M."/>
        </authorList>
    </citation>
    <scope>NUCLEOTIDE SEQUENCE [LARGE SCALE GENOMIC DNA]</scope>
    <source>
        <strain evidence="2 3">CSUSB</strain>
    </source>
</reference>
<dbReference type="InterPro" id="IPR016986">
    <property type="entry name" value="UCP031982_abhydr"/>
</dbReference>